<dbReference type="RefSeq" id="WP_180499168.1">
    <property type="nucleotide sequence ID" value="NZ_CAIJCS010000014.1"/>
</dbReference>
<evidence type="ECO:0000313" key="8">
    <source>
        <dbReference type="Proteomes" id="UP000586454"/>
    </source>
</evidence>
<dbReference type="PANTHER" id="PTHR43496:SF1">
    <property type="entry name" value="POLYGALACTURONAN_RHAMNOGALACTURONAN TRANSPORT SYSTEM PERMEASE PROTEIN YTEP"/>
    <property type="match status" value="1"/>
</dbReference>
<dbReference type="PANTHER" id="PTHR43496">
    <property type="entry name" value="PROTEIN LPLB"/>
    <property type="match status" value="1"/>
</dbReference>
<dbReference type="GO" id="GO:0005886">
    <property type="term" value="C:plasma membrane"/>
    <property type="evidence" value="ECO:0007669"/>
    <property type="project" value="UniProtKB-SubCell"/>
</dbReference>
<accession>A0A6V6Y0J7</accession>
<feature type="transmembrane region" description="Helical" evidence="5">
    <location>
        <begin position="351"/>
        <end position="372"/>
    </location>
</feature>
<dbReference type="EMBL" id="CAIJCS010000014">
    <property type="protein sequence ID" value="CAC9926040.1"/>
    <property type="molecule type" value="Genomic_DNA"/>
</dbReference>
<evidence type="ECO:0000256" key="5">
    <source>
        <dbReference type="RuleBase" id="RU363032"/>
    </source>
</evidence>
<comment type="subcellular location">
    <subcellularLocation>
        <location evidence="5">Cell membrane</location>
        <topology evidence="5">Multi-pass membrane protein</topology>
    </subcellularLocation>
    <subcellularLocation>
        <location evidence="1">Membrane</location>
        <topology evidence="1">Multi-pass membrane protein</topology>
    </subcellularLocation>
</comment>
<comment type="similarity">
    <text evidence="5">Belongs to the binding-protein-dependent transport system permease family.</text>
</comment>
<keyword evidence="8" id="KW-1185">Reference proteome</keyword>
<dbReference type="InterPro" id="IPR000515">
    <property type="entry name" value="MetI-like"/>
</dbReference>
<evidence type="ECO:0000256" key="2">
    <source>
        <dbReference type="ARBA" id="ARBA00022692"/>
    </source>
</evidence>
<feature type="transmembrane region" description="Helical" evidence="5">
    <location>
        <begin position="384"/>
        <end position="403"/>
    </location>
</feature>
<feature type="transmembrane region" description="Helical" evidence="5">
    <location>
        <begin position="106"/>
        <end position="126"/>
    </location>
</feature>
<feature type="transmembrane region" description="Helical" evidence="5">
    <location>
        <begin position="71"/>
        <end position="94"/>
    </location>
</feature>
<protein>
    <recommendedName>
        <fullName evidence="6">ABC transmembrane type-1 domain-containing protein</fullName>
    </recommendedName>
</protein>
<dbReference type="InterPro" id="IPR035906">
    <property type="entry name" value="MetI-like_sf"/>
</dbReference>
<sequence length="549" mass="60216">MRKKSNPIQSIFPFIWSNGFIFLLSLAILIFILFPVVSVLLTSVRLDGAFTTQFYRELINTDMFDITTQSIVLALASSIIAAFFAYLIALGLYLSKDWVRKVMDKVLLVTIISPPFVTSIAMIVLLGRRGLISHDLLQMEWDIYGWQGILIIQVLSRLSIGIMMLNNSFQAIEGDELAASLDLGASAMATIKNVVLSSTLPGFLSVLFIFFTMNLADFSTPIIIGGRFQTLATESYKAVMATGDLNRGAAMSTVMVIPSIFAFYFYMKSMHRFNESSSKSASGRDYLPTVPKILKIVLALVTFLFILFNLAKYATIIISAFSNQATGSLTFTLNNFSKLSGLSIKAFRRSLVFSFIASTIAVLVGTSLSYYIYRAKKRLKPLEFIASLPYIIPGTFFGLGYLVAFNKPPIAITGTAAIVILNLAFRQISISNKTANAVYVKIDQKIESAAKDLGASRFTVLRTIILPMSAPIFASSFAQIFTSSMTAFGSIMFLVSPGKLLASTEMFRQIKGGGNSVGSILAILIIIATATVNISMTLLFRRLNKVKGQ</sequence>
<evidence type="ECO:0000313" key="7">
    <source>
        <dbReference type="EMBL" id="CAC9926040.1"/>
    </source>
</evidence>
<keyword evidence="5" id="KW-0813">Transport</keyword>
<feature type="domain" description="ABC transmembrane type-1" evidence="6">
    <location>
        <begin position="347"/>
        <end position="538"/>
    </location>
</feature>
<dbReference type="AlphaFoldDB" id="A0A6V6Y0J7"/>
<dbReference type="Pfam" id="PF00528">
    <property type="entry name" value="BPD_transp_1"/>
    <property type="match status" value="2"/>
</dbReference>
<feature type="domain" description="ABC transmembrane type-1" evidence="6">
    <location>
        <begin position="67"/>
        <end position="266"/>
    </location>
</feature>
<keyword evidence="3 5" id="KW-1133">Transmembrane helix</keyword>
<evidence type="ECO:0000259" key="6">
    <source>
        <dbReference type="PROSITE" id="PS50928"/>
    </source>
</evidence>
<reference evidence="7 8" key="1">
    <citation type="submission" date="2020-06" db="EMBL/GenBank/DDBJ databases">
        <authorList>
            <person name="Criscuolo A."/>
        </authorList>
    </citation>
    <scope>NUCLEOTIDE SEQUENCE [LARGE SCALE GENOMIC DNA]</scope>
    <source>
        <strain evidence="7">1804121828</strain>
    </source>
</reference>
<comment type="caution">
    <text evidence="7">The sequence shown here is derived from an EMBL/GenBank/DDBJ whole genome shotgun (WGS) entry which is preliminary data.</text>
</comment>
<feature type="transmembrane region" description="Helical" evidence="5">
    <location>
        <begin position="245"/>
        <end position="266"/>
    </location>
</feature>
<evidence type="ECO:0000256" key="3">
    <source>
        <dbReference type="ARBA" id="ARBA00022989"/>
    </source>
</evidence>
<feature type="transmembrane region" description="Helical" evidence="5">
    <location>
        <begin position="20"/>
        <end position="41"/>
    </location>
</feature>
<dbReference type="SUPFAM" id="SSF161098">
    <property type="entry name" value="MetI-like"/>
    <property type="match status" value="2"/>
</dbReference>
<feature type="transmembrane region" description="Helical" evidence="5">
    <location>
        <begin position="516"/>
        <end position="540"/>
    </location>
</feature>
<dbReference type="Gene3D" id="1.10.3720.10">
    <property type="entry name" value="MetI-like"/>
    <property type="match status" value="2"/>
</dbReference>
<feature type="transmembrane region" description="Helical" evidence="5">
    <location>
        <begin position="472"/>
        <end position="496"/>
    </location>
</feature>
<evidence type="ECO:0000256" key="1">
    <source>
        <dbReference type="ARBA" id="ARBA00004141"/>
    </source>
</evidence>
<dbReference type="Proteomes" id="UP000586454">
    <property type="component" value="Unassembled WGS sequence"/>
</dbReference>
<keyword evidence="2 5" id="KW-0812">Transmembrane</keyword>
<dbReference type="PROSITE" id="PS50928">
    <property type="entry name" value="ABC_TM1"/>
    <property type="match status" value="2"/>
</dbReference>
<keyword evidence="4 5" id="KW-0472">Membrane</keyword>
<feature type="transmembrane region" description="Helical" evidence="5">
    <location>
        <begin position="146"/>
        <end position="165"/>
    </location>
</feature>
<dbReference type="GO" id="GO:0055085">
    <property type="term" value="P:transmembrane transport"/>
    <property type="evidence" value="ECO:0007669"/>
    <property type="project" value="InterPro"/>
</dbReference>
<dbReference type="CDD" id="cd06261">
    <property type="entry name" value="TM_PBP2"/>
    <property type="match status" value="2"/>
</dbReference>
<proteinExistence type="inferred from homology"/>
<organism evidence="7 8">
    <name type="scientific">Aedoeadaptatus nemausensis</name>
    <dbReference type="NCBI Taxonomy" id="2582829"/>
    <lineage>
        <taxon>Bacteria</taxon>
        <taxon>Bacillati</taxon>
        <taxon>Bacillota</taxon>
        <taxon>Tissierellia</taxon>
        <taxon>Tissierellales</taxon>
        <taxon>Peptoniphilaceae</taxon>
        <taxon>Aedoeadaptatus</taxon>
    </lineage>
</organism>
<feature type="transmembrane region" description="Helical" evidence="5">
    <location>
        <begin position="202"/>
        <end position="224"/>
    </location>
</feature>
<gene>
    <name evidence="7" type="ORF">PEPNEM18_00656</name>
</gene>
<feature type="transmembrane region" description="Helical" evidence="5">
    <location>
        <begin position="409"/>
        <end position="425"/>
    </location>
</feature>
<name>A0A6V6Y0J7_9FIRM</name>
<evidence type="ECO:0000256" key="4">
    <source>
        <dbReference type="ARBA" id="ARBA00023136"/>
    </source>
</evidence>